<dbReference type="EMBL" id="CAVNYO010000039">
    <property type="protein sequence ID" value="CAK5263329.1"/>
    <property type="molecule type" value="Genomic_DNA"/>
</dbReference>
<evidence type="ECO:0000313" key="3">
    <source>
        <dbReference type="Proteomes" id="UP001295794"/>
    </source>
</evidence>
<evidence type="ECO:0000313" key="2">
    <source>
        <dbReference type="EMBL" id="CAK5263329.1"/>
    </source>
</evidence>
<feature type="region of interest" description="Disordered" evidence="1">
    <location>
        <begin position="448"/>
        <end position="479"/>
    </location>
</feature>
<feature type="compositionally biased region" description="Basic residues" evidence="1">
    <location>
        <begin position="524"/>
        <end position="535"/>
    </location>
</feature>
<feature type="compositionally biased region" description="Polar residues" evidence="1">
    <location>
        <begin position="492"/>
        <end position="503"/>
    </location>
</feature>
<evidence type="ECO:0000256" key="1">
    <source>
        <dbReference type="SAM" id="MobiDB-lite"/>
    </source>
</evidence>
<protein>
    <submittedName>
        <fullName evidence="2">Uncharacterized protein</fullName>
    </submittedName>
</protein>
<dbReference type="AlphaFoldDB" id="A0AAD2GW13"/>
<proteinExistence type="predicted"/>
<feature type="region of interest" description="Disordered" evidence="1">
    <location>
        <begin position="372"/>
        <end position="428"/>
    </location>
</feature>
<organism evidence="2 3">
    <name type="scientific">Mycena citricolor</name>
    <dbReference type="NCBI Taxonomy" id="2018698"/>
    <lineage>
        <taxon>Eukaryota</taxon>
        <taxon>Fungi</taxon>
        <taxon>Dikarya</taxon>
        <taxon>Basidiomycota</taxon>
        <taxon>Agaricomycotina</taxon>
        <taxon>Agaricomycetes</taxon>
        <taxon>Agaricomycetidae</taxon>
        <taxon>Agaricales</taxon>
        <taxon>Marasmiineae</taxon>
        <taxon>Mycenaceae</taxon>
        <taxon>Mycena</taxon>
    </lineage>
</organism>
<name>A0AAD2GW13_9AGAR</name>
<gene>
    <name evidence="2" type="ORF">MYCIT1_LOCUS2750</name>
</gene>
<reference evidence="2" key="1">
    <citation type="submission" date="2023-11" db="EMBL/GenBank/DDBJ databases">
        <authorList>
            <person name="De Vega J J."/>
            <person name="De Vega J J."/>
        </authorList>
    </citation>
    <scope>NUCLEOTIDE SEQUENCE</scope>
</reference>
<feature type="region of interest" description="Disordered" evidence="1">
    <location>
        <begin position="492"/>
        <end position="535"/>
    </location>
</feature>
<feature type="compositionally biased region" description="Basic residues" evidence="1">
    <location>
        <begin position="17"/>
        <end position="27"/>
    </location>
</feature>
<keyword evidence="3" id="KW-1185">Reference proteome</keyword>
<dbReference type="Proteomes" id="UP001295794">
    <property type="component" value="Unassembled WGS sequence"/>
</dbReference>
<feature type="region of interest" description="Disordered" evidence="1">
    <location>
        <begin position="17"/>
        <end position="36"/>
    </location>
</feature>
<feature type="compositionally biased region" description="Polar residues" evidence="1">
    <location>
        <begin position="417"/>
        <end position="426"/>
    </location>
</feature>
<feature type="compositionally biased region" description="Basic residues" evidence="1">
    <location>
        <begin position="378"/>
        <end position="397"/>
    </location>
</feature>
<comment type="caution">
    <text evidence="2">The sequence shown here is derived from an EMBL/GenBank/DDBJ whole genome shotgun (WGS) entry which is preliminary data.</text>
</comment>
<accession>A0AAD2GW13</accession>
<sequence length="535" mass="58898">MPPSLPSSLSLRVHGKAIKQPRKRQGKHLSSAEKHSREIARNANVATNRRFMGEIDEFVASRDELVEKLATEYNKKASYVQRVLTCGSAIKKHRGVNVYNALLHDLTVSDENGDVHSYLRINDLITSWTAGRSRTHTERQDALRVMLLESGAKTYSDLVDRTPGERARLTAQLLDYRNLNRVGIRGTNRAAAQDGYQVAKHLSEEMGNLFERTGIRAVAFLSRGNPEDSALPHMIDSDGAKDFFPEVMDTPAVEALRKFEAWNVARDSGPVDLTSAKKLRKAIAEFIERSLQDAVRDQTSNRIPMSYKNYDVDIRARFHISLSGWPSDIPFATPSTIGQTIDLRRIWESIESGHMRWACMSKDEIEDLNQELGERRKSGPLKHRATRSDKNKKHKPSKAAGARSDNANNDVGERNVVSGSPPQVSVATPDAAIDPVLLALDRATAISAPSQTSTDVTADVTPSLPSRPSNLAPEPISASATAGSQGFAVFSVNGSQPGETVSKTLHKKRKRAAGDENMSNNGRVAKHTKKSKKTA</sequence>